<evidence type="ECO:0000256" key="5">
    <source>
        <dbReference type="SAM" id="MobiDB-lite"/>
    </source>
</evidence>
<protein>
    <recommendedName>
        <fullName evidence="7">Integral membrane bound transporter domain-containing protein</fullName>
    </recommendedName>
</protein>
<keyword evidence="3 6" id="KW-1133">Transmembrane helix</keyword>
<keyword evidence="4 6" id="KW-0472">Membrane</keyword>
<evidence type="ECO:0000256" key="4">
    <source>
        <dbReference type="ARBA" id="ARBA00023136"/>
    </source>
</evidence>
<sequence length="215" mass="22523">MPGMSARETAERGGPQAGEGAEAALSAEAARAREARDVSRIGWLRDQLRRVAKRLPLHRRLTRGTAHGLMSACAALVAYLPTQALGLREGFWSAITALAVAQTEFGATRSTARDQFTGAAIGGLIGLGAAMAAGPSLPAYALAVLLSILACWLVNVASAGRLAAITATILLLVPHVGSVERMLGSRVFEVGWGVCVAIATVWVVTRVNRRLGVRF</sequence>
<dbReference type="EMBL" id="BSPK01000033">
    <property type="protein sequence ID" value="GLS64019.1"/>
    <property type="molecule type" value="Genomic_DNA"/>
</dbReference>
<reference evidence="9" key="1">
    <citation type="journal article" date="2014" name="Int. J. Syst. Evol. Microbiol.">
        <title>Complete genome of a new Firmicutes species belonging to the dominant human colonic microbiota ('Ruminococcus bicirculans') reveals two chromosomes and a selective capacity to utilize plant glucans.</title>
        <authorList>
            <consortium name="NISC Comparative Sequencing Program"/>
            <person name="Wegmann U."/>
            <person name="Louis P."/>
            <person name="Goesmann A."/>
            <person name="Henrissat B."/>
            <person name="Duncan S.H."/>
            <person name="Flint H.J."/>
        </authorList>
    </citation>
    <scope>NUCLEOTIDE SEQUENCE</scope>
    <source>
        <strain evidence="9">NBRC 107715</strain>
    </source>
</reference>
<evidence type="ECO:0000313" key="11">
    <source>
        <dbReference type="Proteomes" id="UP001156856"/>
    </source>
</evidence>
<name>A0A512J230_9HYPH</name>
<evidence type="ECO:0000256" key="3">
    <source>
        <dbReference type="ARBA" id="ARBA00022989"/>
    </source>
</evidence>
<dbReference type="Pfam" id="PF13515">
    <property type="entry name" value="FUSC_2"/>
    <property type="match status" value="1"/>
</dbReference>
<evidence type="ECO:0000313" key="9">
    <source>
        <dbReference type="EMBL" id="GLS64019.1"/>
    </source>
</evidence>
<proteinExistence type="predicted"/>
<gene>
    <name evidence="9" type="ORF">GCM10007888_24000</name>
    <name evidence="8" type="ORF">MOX02_20250</name>
</gene>
<feature type="domain" description="Integral membrane bound transporter" evidence="7">
    <location>
        <begin position="78"/>
        <end position="199"/>
    </location>
</feature>
<keyword evidence="11" id="KW-1185">Reference proteome</keyword>
<keyword evidence="2 6" id="KW-0812">Transmembrane</keyword>
<evidence type="ECO:0000313" key="8">
    <source>
        <dbReference type="EMBL" id="GEP03987.1"/>
    </source>
</evidence>
<evidence type="ECO:0000256" key="1">
    <source>
        <dbReference type="ARBA" id="ARBA00004141"/>
    </source>
</evidence>
<evidence type="ECO:0000313" key="10">
    <source>
        <dbReference type="Proteomes" id="UP000321960"/>
    </source>
</evidence>
<comment type="subcellular location">
    <subcellularLocation>
        <location evidence="1">Membrane</location>
        <topology evidence="1">Multi-pass membrane protein</topology>
    </subcellularLocation>
</comment>
<reference evidence="11" key="2">
    <citation type="journal article" date="2019" name="Int. J. Syst. Evol. Microbiol.">
        <title>The Global Catalogue of Microorganisms (GCM) 10K type strain sequencing project: providing services to taxonomists for standard genome sequencing and annotation.</title>
        <authorList>
            <consortium name="The Broad Institute Genomics Platform"/>
            <consortium name="The Broad Institute Genome Sequencing Center for Infectious Disease"/>
            <person name="Wu L."/>
            <person name="Ma J."/>
        </authorList>
    </citation>
    <scope>NUCLEOTIDE SEQUENCE [LARGE SCALE GENOMIC DNA]</scope>
    <source>
        <strain evidence="11">NBRC 107715</strain>
    </source>
</reference>
<feature type="transmembrane region" description="Helical" evidence="6">
    <location>
        <begin position="190"/>
        <end position="207"/>
    </location>
</feature>
<comment type="caution">
    <text evidence="8">The sequence shown here is derived from an EMBL/GenBank/DDBJ whole genome shotgun (WGS) entry which is preliminary data.</text>
</comment>
<dbReference type="GO" id="GO:0016020">
    <property type="term" value="C:membrane"/>
    <property type="evidence" value="ECO:0007669"/>
    <property type="project" value="UniProtKB-SubCell"/>
</dbReference>
<feature type="compositionally biased region" description="Low complexity" evidence="5">
    <location>
        <begin position="12"/>
        <end position="28"/>
    </location>
</feature>
<evidence type="ECO:0000259" key="7">
    <source>
        <dbReference type="Pfam" id="PF13515"/>
    </source>
</evidence>
<reference evidence="9" key="4">
    <citation type="submission" date="2023-01" db="EMBL/GenBank/DDBJ databases">
        <title>Draft genome sequence of Methylobacterium oxalidis strain NBRC 107715.</title>
        <authorList>
            <person name="Sun Q."/>
            <person name="Mori K."/>
        </authorList>
    </citation>
    <scope>NUCLEOTIDE SEQUENCE</scope>
    <source>
        <strain evidence="9">NBRC 107715</strain>
    </source>
</reference>
<dbReference type="AlphaFoldDB" id="A0A512J230"/>
<dbReference type="InterPro" id="IPR049453">
    <property type="entry name" value="Memb_transporter_dom"/>
</dbReference>
<dbReference type="Proteomes" id="UP000321960">
    <property type="component" value="Unassembled WGS sequence"/>
</dbReference>
<evidence type="ECO:0000256" key="6">
    <source>
        <dbReference type="SAM" id="Phobius"/>
    </source>
</evidence>
<dbReference type="Proteomes" id="UP001156856">
    <property type="component" value="Unassembled WGS sequence"/>
</dbReference>
<evidence type="ECO:0000256" key="2">
    <source>
        <dbReference type="ARBA" id="ARBA00022692"/>
    </source>
</evidence>
<reference evidence="8 10" key="3">
    <citation type="submission" date="2019-07" db="EMBL/GenBank/DDBJ databases">
        <title>Whole genome shotgun sequence of Methylobacterium oxalidis NBRC 107715.</title>
        <authorList>
            <person name="Hosoyama A."/>
            <person name="Uohara A."/>
            <person name="Ohji S."/>
            <person name="Ichikawa N."/>
        </authorList>
    </citation>
    <scope>NUCLEOTIDE SEQUENCE [LARGE SCALE GENOMIC DNA]</scope>
    <source>
        <strain evidence="8 10">NBRC 107715</strain>
    </source>
</reference>
<feature type="transmembrane region" description="Helical" evidence="6">
    <location>
        <begin position="162"/>
        <end position="178"/>
    </location>
</feature>
<accession>A0A512J230</accession>
<organism evidence="8 10">
    <name type="scientific">Methylobacterium oxalidis</name>
    <dbReference type="NCBI Taxonomy" id="944322"/>
    <lineage>
        <taxon>Bacteria</taxon>
        <taxon>Pseudomonadati</taxon>
        <taxon>Pseudomonadota</taxon>
        <taxon>Alphaproteobacteria</taxon>
        <taxon>Hyphomicrobiales</taxon>
        <taxon>Methylobacteriaceae</taxon>
        <taxon>Methylobacterium</taxon>
    </lineage>
</organism>
<feature type="region of interest" description="Disordered" evidence="5">
    <location>
        <begin position="1"/>
        <end position="28"/>
    </location>
</feature>
<dbReference type="EMBL" id="BJZU01000033">
    <property type="protein sequence ID" value="GEP03987.1"/>
    <property type="molecule type" value="Genomic_DNA"/>
</dbReference>